<dbReference type="Gene3D" id="1.10.1200.10">
    <property type="entry name" value="ACP-like"/>
    <property type="match status" value="1"/>
</dbReference>
<dbReference type="SUPFAM" id="SSF56801">
    <property type="entry name" value="Acetyl-CoA synthetase-like"/>
    <property type="match status" value="1"/>
</dbReference>
<name>A0ABR3PFT6_9PEZI</name>
<dbReference type="Pfam" id="PF07993">
    <property type="entry name" value="NAD_binding_4"/>
    <property type="match status" value="1"/>
</dbReference>
<accession>A0ABR3PFT6</accession>
<dbReference type="InterPro" id="IPR013120">
    <property type="entry name" value="FAR_NAD-bd"/>
</dbReference>
<organism evidence="4 5">
    <name type="scientific">Neodothiora populina</name>
    <dbReference type="NCBI Taxonomy" id="2781224"/>
    <lineage>
        <taxon>Eukaryota</taxon>
        <taxon>Fungi</taxon>
        <taxon>Dikarya</taxon>
        <taxon>Ascomycota</taxon>
        <taxon>Pezizomycotina</taxon>
        <taxon>Dothideomycetes</taxon>
        <taxon>Dothideomycetidae</taxon>
        <taxon>Dothideales</taxon>
        <taxon>Dothioraceae</taxon>
        <taxon>Neodothiora</taxon>
    </lineage>
</organism>
<dbReference type="PANTHER" id="PTHR43439:SF2">
    <property type="entry name" value="ENZYME, PUTATIVE (JCVI)-RELATED"/>
    <property type="match status" value="1"/>
</dbReference>
<dbReference type="EMBL" id="JBFMKM010000008">
    <property type="protein sequence ID" value="KAL1304897.1"/>
    <property type="molecule type" value="Genomic_DNA"/>
</dbReference>
<feature type="domain" description="Carrier" evidence="3">
    <location>
        <begin position="568"/>
        <end position="647"/>
    </location>
</feature>
<dbReference type="InterPro" id="IPR051414">
    <property type="entry name" value="Adenylate-forming_Reductase"/>
</dbReference>
<keyword evidence="1" id="KW-0596">Phosphopantetheine</keyword>
<sequence>MKATYFTCTLGQAAALNLTDKSFQNINGFIASRARSAPQDPAVAFPIPASADKDSWDYSSWSFSDIENGSANLAKVLKQRYGGKLADSKTVALICPSTPEFLFMWLALMRLGHAVLLIAPQCQAAAIAHLCQACETTIIFHDDIYSTQAKQAADLASEEGLKLTSESLPFTEELSLASLLTERNKTTSEDFAQVSASDVAYFHHTSGTSSGVPKPIPQTHRAGAGVLPTIPGRADRATFTTTPLYHGGIADLLRAWSSGALIWLFPGKGVPITANNIIKCLDAGKQSSEKHHLPPIKYFSSVPYVLQMMESDARGLDYLRSMDIVGVGGAALPSEVGDRLVSEGVNLISRYGSAECGFLMSSHRDYQNDKQWQYLRSDEGADNLRFENYEDNLVELVVTHGWPHMAKKNRDDGSFATSDLFAPHKSIPNAWRYDSRADSQLTLITGKKFDPAPLEGSISTSEFVGESIIFGNGKPFPGLLVFRSEAARAMPDSEMEDKVWPIVQILNAKSQDHARIPQKMLVIMPVLEVPLEKSSKGTIIRGSAEARFSENIEDAITNLSSSNVGNDIADDELPNAIRNMIHAIVPKKEPLGDDTDLFAYGVDSVAGMQVRYGMRQLLPLSSQQLPLSVVEDCGTVARLAQYVIKQRHGQEMDDEEDEHRLMLQLVEQYSNFEPRPPRPLSNGVDGDANSTALHYDKEAELDKDVVVLTGATGALGAHILALYREMESVSKIICLVRGTDNETARRRVSEALEHRGLPVLPSDDAKVEVLVASLGECHLGLSDEQYERITAQVSIVMHVAWAVNFRMRLRSFVKDNISGVTNLINMALKSSRLSPAKFAYCSSIASVLAYNGKMPTIPEEIIDDPAVCTGLGYSRSKWVAEQICARAGEQTPLGGSIAVFRVGQLTGDSCRGVWNTNEAWPIMLSSVKLTRALPALEQEPLNWLPVDTAAVALTQGIAGVGGSGDSVDVLHVLNENRVPLWTDLLEWLKEQESFDSMAPAEWVARLEDAQENTTAGHPAFKLLGLWKMAYLDEQTLKSANGRDGPAAQATMKTPDLQKTKAVISVLRDVKPMSKEQFLKLWHWIDMHM</sequence>
<reference evidence="4 5" key="1">
    <citation type="submission" date="2024-07" db="EMBL/GenBank/DDBJ databases">
        <title>Draft sequence of the Neodothiora populina.</title>
        <authorList>
            <person name="Drown D.D."/>
            <person name="Schuette U.S."/>
            <person name="Buechlein A.B."/>
            <person name="Rusch D.R."/>
            <person name="Winton L.W."/>
            <person name="Adams G.A."/>
        </authorList>
    </citation>
    <scope>NUCLEOTIDE SEQUENCE [LARGE SCALE GENOMIC DNA]</scope>
    <source>
        <strain evidence="4 5">CPC 39397</strain>
    </source>
</reference>
<dbReference type="SUPFAM" id="SSF51735">
    <property type="entry name" value="NAD(P)-binding Rossmann-fold domains"/>
    <property type="match status" value="1"/>
</dbReference>
<evidence type="ECO:0000256" key="2">
    <source>
        <dbReference type="ARBA" id="ARBA00022553"/>
    </source>
</evidence>
<dbReference type="PANTHER" id="PTHR43439">
    <property type="entry name" value="PHENYLACETATE-COENZYME A LIGASE"/>
    <property type="match status" value="1"/>
</dbReference>
<keyword evidence="5" id="KW-1185">Reference proteome</keyword>
<gene>
    <name evidence="4" type="ORF">AAFC00_003815</name>
</gene>
<proteinExistence type="predicted"/>
<evidence type="ECO:0000256" key="1">
    <source>
        <dbReference type="ARBA" id="ARBA00022450"/>
    </source>
</evidence>
<evidence type="ECO:0000313" key="4">
    <source>
        <dbReference type="EMBL" id="KAL1304897.1"/>
    </source>
</evidence>
<dbReference type="GeneID" id="95977515"/>
<dbReference type="InterPro" id="IPR036736">
    <property type="entry name" value="ACP-like_sf"/>
</dbReference>
<keyword evidence="2" id="KW-0597">Phosphoprotein</keyword>
<dbReference type="PROSITE" id="PS50075">
    <property type="entry name" value="CARRIER"/>
    <property type="match status" value="1"/>
</dbReference>
<dbReference type="SUPFAM" id="SSF47336">
    <property type="entry name" value="ACP-like"/>
    <property type="match status" value="1"/>
</dbReference>
<dbReference type="Gene3D" id="3.40.50.12780">
    <property type="entry name" value="N-terminal domain of ligase-like"/>
    <property type="match status" value="1"/>
</dbReference>
<comment type="caution">
    <text evidence="4">The sequence shown here is derived from an EMBL/GenBank/DDBJ whole genome shotgun (WGS) entry which is preliminary data.</text>
</comment>
<dbReference type="Pfam" id="PF23562">
    <property type="entry name" value="AMP-binding_C_3"/>
    <property type="match status" value="1"/>
</dbReference>
<evidence type="ECO:0000313" key="5">
    <source>
        <dbReference type="Proteomes" id="UP001562354"/>
    </source>
</evidence>
<dbReference type="Pfam" id="PF00501">
    <property type="entry name" value="AMP-binding"/>
    <property type="match status" value="1"/>
</dbReference>
<protein>
    <recommendedName>
        <fullName evidence="3">Carrier domain-containing protein</fullName>
    </recommendedName>
</protein>
<dbReference type="Proteomes" id="UP001562354">
    <property type="component" value="Unassembled WGS sequence"/>
</dbReference>
<dbReference type="InterPro" id="IPR009081">
    <property type="entry name" value="PP-bd_ACP"/>
</dbReference>
<dbReference type="InterPro" id="IPR042099">
    <property type="entry name" value="ANL_N_sf"/>
</dbReference>
<evidence type="ECO:0000259" key="3">
    <source>
        <dbReference type="PROSITE" id="PS50075"/>
    </source>
</evidence>
<dbReference type="InterPro" id="IPR000873">
    <property type="entry name" value="AMP-dep_synth/lig_dom"/>
</dbReference>
<dbReference type="InterPro" id="IPR036291">
    <property type="entry name" value="NAD(P)-bd_dom_sf"/>
</dbReference>
<dbReference type="Gene3D" id="3.40.50.720">
    <property type="entry name" value="NAD(P)-binding Rossmann-like Domain"/>
    <property type="match status" value="1"/>
</dbReference>
<dbReference type="RefSeq" id="XP_069201171.1">
    <property type="nucleotide sequence ID" value="XM_069343342.1"/>
</dbReference>
<dbReference type="Pfam" id="PF00550">
    <property type="entry name" value="PP-binding"/>
    <property type="match status" value="1"/>
</dbReference>